<feature type="domain" description="Histidine kinase/HSP90-like ATPase" evidence="11">
    <location>
        <begin position="593"/>
        <end position="683"/>
    </location>
</feature>
<keyword evidence="10" id="KW-0472">Membrane</keyword>
<dbReference type="Pfam" id="PF07730">
    <property type="entry name" value="HisKA_3"/>
    <property type="match status" value="1"/>
</dbReference>
<feature type="transmembrane region" description="Helical" evidence="10">
    <location>
        <begin position="256"/>
        <end position="277"/>
    </location>
</feature>
<evidence type="ECO:0000259" key="11">
    <source>
        <dbReference type="SMART" id="SM00387"/>
    </source>
</evidence>
<keyword evidence="8" id="KW-0902">Two-component regulatory system</keyword>
<evidence type="ECO:0000256" key="10">
    <source>
        <dbReference type="SAM" id="Phobius"/>
    </source>
</evidence>
<sequence>MTGGGARRLAGVAVLASAWGLAAASILLAWRFELPAAPVAGTFLAPAPPAAQARFDDIGLTVAAVYAPLAAVLLVRRPQPVAVLLAVHAVGSGLAAFGVQYGLLAVDRGGLPGGALLAYAGGWAFVPGTFLTAVVPLLLLPGRRAALDRGLLCLVVTAAGVATVASLTQQGAGPLDNPLAPDWPWYQAMLPGAYGAAAAVTLCASTAVAVIVLKRALRSPRSQRYALIWLLVGHVFLTASYVVTVLPASLQLAAPLWVFGTIAPIVGQIFYPSAVLVMGLQHRLRGVDVTVSTVLTTSILAVLAATGYLLIVTAMETVGPPTPLAVFATAALVAIGLLPMRRLIRRRVDRLVYGDAGAPERLVDTLGAEVGEIATGADGLRALATALRATLRLGSVRLRVAADDAGGDGEHLGTTDVVVGDPRGTTTAFAVDGDPGVVLEVTGEVDGVPVGRRTTEAIADLGPVIGVVVRLAEASTALAEARRTAAEAQHAERRALRRELHDGLGPALSGAGFSLAAATNLLARGDRAAAEETAARVAELLEAQTATLARLARGGTTPVHDLDGELRRLVSALGAAGAAVRLVPGADPDLDPARAGILLRIAAEALLNAVRHAGAREVVVTLGGPGERLLCVQDDGRGLPDRRGAGVGLASMREWADEAGFRVGWDRPPGGGTRVSVHAAAVSPG</sequence>
<dbReference type="SMART" id="SM00387">
    <property type="entry name" value="HATPase_c"/>
    <property type="match status" value="1"/>
</dbReference>
<evidence type="ECO:0000256" key="2">
    <source>
        <dbReference type="ARBA" id="ARBA00012438"/>
    </source>
</evidence>
<evidence type="ECO:0000256" key="9">
    <source>
        <dbReference type="SAM" id="Coils"/>
    </source>
</evidence>
<evidence type="ECO:0000256" key="6">
    <source>
        <dbReference type="ARBA" id="ARBA00022777"/>
    </source>
</evidence>
<dbReference type="CDD" id="cd16917">
    <property type="entry name" value="HATPase_UhpB-NarQ-NarX-like"/>
    <property type="match status" value="1"/>
</dbReference>
<dbReference type="PANTHER" id="PTHR24421:SF10">
    <property type="entry name" value="NITRATE_NITRITE SENSOR PROTEIN NARQ"/>
    <property type="match status" value="1"/>
</dbReference>
<accession>A0ABY4IEA8</accession>
<dbReference type="InterPro" id="IPR050482">
    <property type="entry name" value="Sensor_HK_TwoCompSys"/>
</dbReference>
<organism evidence="12 13">
    <name type="scientific">Microbacterium sufflavum</name>
    <dbReference type="NCBI Taxonomy" id="2851649"/>
    <lineage>
        <taxon>Bacteria</taxon>
        <taxon>Bacillati</taxon>
        <taxon>Actinomycetota</taxon>
        <taxon>Actinomycetes</taxon>
        <taxon>Micrococcales</taxon>
        <taxon>Microbacteriaceae</taxon>
        <taxon>Microbacterium</taxon>
    </lineage>
</organism>
<keyword evidence="10" id="KW-0812">Transmembrane</keyword>
<dbReference type="Pfam" id="PF02518">
    <property type="entry name" value="HATPase_c"/>
    <property type="match status" value="1"/>
</dbReference>
<dbReference type="Gene3D" id="3.30.565.10">
    <property type="entry name" value="Histidine kinase-like ATPase, C-terminal domain"/>
    <property type="match status" value="1"/>
</dbReference>
<reference evidence="12 13" key="1">
    <citation type="submission" date="2021-06" db="EMBL/GenBank/DDBJ databases">
        <title>Genome-based taxonomic framework of Microbacterium strains isolated from marine environment, the description of four new species and reclassification of four preexisting species.</title>
        <authorList>
            <person name="Lee S.D."/>
            <person name="Kim S.-M."/>
            <person name="Byeon Y.-S."/>
            <person name="Yang H.L."/>
            <person name="Kim I.S."/>
        </authorList>
    </citation>
    <scope>NUCLEOTIDE SEQUENCE [LARGE SCALE GENOMIC DNA]</scope>
    <source>
        <strain evidence="12 13">SSW1-51</strain>
    </source>
</reference>
<dbReference type="SUPFAM" id="SSF55874">
    <property type="entry name" value="ATPase domain of HSP90 chaperone/DNA topoisomerase II/histidine kinase"/>
    <property type="match status" value="1"/>
</dbReference>
<evidence type="ECO:0000256" key="3">
    <source>
        <dbReference type="ARBA" id="ARBA00022553"/>
    </source>
</evidence>
<keyword evidence="6" id="KW-0418">Kinase</keyword>
<evidence type="ECO:0000313" key="12">
    <source>
        <dbReference type="EMBL" id="UPL10882.1"/>
    </source>
</evidence>
<evidence type="ECO:0000256" key="7">
    <source>
        <dbReference type="ARBA" id="ARBA00022840"/>
    </source>
</evidence>
<protein>
    <recommendedName>
        <fullName evidence="2">histidine kinase</fullName>
        <ecNumber evidence="2">2.7.13.3</ecNumber>
    </recommendedName>
</protein>
<dbReference type="RefSeq" id="WP_247982676.1">
    <property type="nucleotide sequence ID" value="NZ_CP078076.1"/>
</dbReference>
<dbReference type="Proteomes" id="UP000831467">
    <property type="component" value="Chromosome"/>
</dbReference>
<feature type="coiled-coil region" evidence="9">
    <location>
        <begin position="471"/>
        <end position="498"/>
    </location>
</feature>
<feature type="transmembrane region" description="Helical" evidence="10">
    <location>
        <begin position="225"/>
        <end position="250"/>
    </location>
</feature>
<keyword evidence="9" id="KW-0175">Coiled coil</keyword>
<feature type="transmembrane region" description="Helical" evidence="10">
    <location>
        <begin position="116"/>
        <end position="139"/>
    </location>
</feature>
<dbReference type="Gene3D" id="1.20.5.1930">
    <property type="match status" value="1"/>
</dbReference>
<name>A0ABY4IEA8_9MICO</name>
<keyword evidence="10" id="KW-1133">Transmembrane helix</keyword>
<comment type="catalytic activity">
    <reaction evidence="1">
        <text>ATP + protein L-histidine = ADP + protein N-phospho-L-histidine.</text>
        <dbReference type="EC" id="2.7.13.3"/>
    </reaction>
</comment>
<feature type="transmembrane region" description="Helical" evidence="10">
    <location>
        <begin position="151"/>
        <end position="172"/>
    </location>
</feature>
<dbReference type="EMBL" id="CP078076">
    <property type="protein sequence ID" value="UPL10882.1"/>
    <property type="molecule type" value="Genomic_DNA"/>
</dbReference>
<dbReference type="InterPro" id="IPR011712">
    <property type="entry name" value="Sig_transdc_His_kin_sub3_dim/P"/>
</dbReference>
<dbReference type="PANTHER" id="PTHR24421">
    <property type="entry name" value="NITRATE/NITRITE SENSOR PROTEIN NARX-RELATED"/>
    <property type="match status" value="1"/>
</dbReference>
<keyword evidence="4" id="KW-0808">Transferase</keyword>
<proteinExistence type="predicted"/>
<dbReference type="InterPro" id="IPR036890">
    <property type="entry name" value="HATPase_C_sf"/>
</dbReference>
<dbReference type="EC" id="2.7.13.3" evidence="2"/>
<evidence type="ECO:0000256" key="5">
    <source>
        <dbReference type="ARBA" id="ARBA00022741"/>
    </source>
</evidence>
<evidence type="ECO:0000256" key="8">
    <source>
        <dbReference type="ARBA" id="ARBA00023012"/>
    </source>
</evidence>
<evidence type="ECO:0000313" key="13">
    <source>
        <dbReference type="Proteomes" id="UP000831467"/>
    </source>
</evidence>
<keyword evidence="5" id="KW-0547">Nucleotide-binding</keyword>
<feature type="transmembrane region" description="Helical" evidence="10">
    <location>
        <begin position="289"/>
        <end position="311"/>
    </location>
</feature>
<feature type="transmembrane region" description="Helical" evidence="10">
    <location>
        <begin position="82"/>
        <end position="104"/>
    </location>
</feature>
<gene>
    <name evidence="12" type="ORF">KV394_07085</name>
</gene>
<evidence type="ECO:0000256" key="1">
    <source>
        <dbReference type="ARBA" id="ARBA00000085"/>
    </source>
</evidence>
<feature type="transmembrane region" description="Helical" evidence="10">
    <location>
        <begin position="192"/>
        <end position="213"/>
    </location>
</feature>
<feature type="transmembrane region" description="Helical" evidence="10">
    <location>
        <begin position="58"/>
        <end position="75"/>
    </location>
</feature>
<feature type="transmembrane region" description="Helical" evidence="10">
    <location>
        <begin position="323"/>
        <end position="340"/>
    </location>
</feature>
<keyword evidence="7" id="KW-0067">ATP-binding</keyword>
<dbReference type="InterPro" id="IPR003594">
    <property type="entry name" value="HATPase_dom"/>
</dbReference>
<evidence type="ECO:0000256" key="4">
    <source>
        <dbReference type="ARBA" id="ARBA00022679"/>
    </source>
</evidence>
<keyword evidence="13" id="KW-1185">Reference proteome</keyword>
<keyword evidence="3" id="KW-0597">Phosphoprotein</keyword>